<dbReference type="Pfam" id="PF12708">
    <property type="entry name" value="Pect-lyase_RHGA_epim"/>
    <property type="match status" value="1"/>
</dbReference>
<dbReference type="EnsemblPlants" id="Kaladp0045s0299.1.v1.1">
    <property type="protein sequence ID" value="Kaladp0045s0299.1.v1.1"/>
    <property type="gene ID" value="Kaladp0045s0299.v1.1"/>
</dbReference>
<dbReference type="Gramene" id="Kaladp0045s0299.1.v1.1">
    <property type="protein sequence ID" value="Kaladp0045s0299.1.v1.1"/>
    <property type="gene ID" value="Kaladp0045s0299.v1.1"/>
</dbReference>
<dbReference type="InterPro" id="IPR000743">
    <property type="entry name" value="Glyco_hydro_28"/>
</dbReference>
<feature type="signal peptide" evidence="5">
    <location>
        <begin position="1"/>
        <end position="19"/>
    </location>
</feature>
<comment type="similarity">
    <text evidence="1 4">Belongs to the glycosyl hydrolase 28 family.</text>
</comment>
<name>A0A7N0TUP0_KALFE</name>
<keyword evidence="3 4" id="KW-0326">Glycosidase</keyword>
<evidence type="ECO:0000256" key="4">
    <source>
        <dbReference type="RuleBase" id="RU361169"/>
    </source>
</evidence>
<feature type="chain" id="PRO_5029617280" description="Rhamnogalacturonase A/B/Epimerase-like pectate lyase domain-containing protein" evidence="5">
    <location>
        <begin position="20"/>
        <end position="461"/>
    </location>
</feature>
<evidence type="ECO:0000256" key="3">
    <source>
        <dbReference type="ARBA" id="ARBA00023295"/>
    </source>
</evidence>
<organism evidence="7 8">
    <name type="scientific">Kalanchoe fedtschenkoi</name>
    <name type="common">Lavender scallops</name>
    <name type="synonym">South American air plant</name>
    <dbReference type="NCBI Taxonomy" id="63787"/>
    <lineage>
        <taxon>Eukaryota</taxon>
        <taxon>Viridiplantae</taxon>
        <taxon>Streptophyta</taxon>
        <taxon>Embryophyta</taxon>
        <taxon>Tracheophyta</taxon>
        <taxon>Spermatophyta</taxon>
        <taxon>Magnoliopsida</taxon>
        <taxon>eudicotyledons</taxon>
        <taxon>Gunneridae</taxon>
        <taxon>Pentapetalae</taxon>
        <taxon>Saxifragales</taxon>
        <taxon>Crassulaceae</taxon>
        <taxon>Kalanchoe</taxon>
    </lineage>
</organism>
<dbReference type="SUPFAM" id="SSF51126">
    <property type="entry name" value="Pectin lyase-like"/>
    <property type="match status" value="1"/>
</dbReference>
<dbReference type="OMA" id="HCILHTE"/>
<evidence type="ECO:0000256" key="2">
    <source>
        <dbReference type="ARBA" id="ARBA00022801"/>
    </source>
</evidence>
<protein>
    <recommendedName>
        <fullName evidence="6">Rhamnogalacturonase A/B/Epimerase-like pectate lyase domain-containing protein</fullName>
    </recommendedName>
</protein>
<dbReference type="Pfam" id="PF00295">
    <property type="entry name" value="Glyco_hydro_28"/>
    <property type="match status" value="1"/>
</dbReference>
<proteinExistence type="inferred from homology"/>
<dbReference type="PANTHER" id="PTHR31339:SF5">
    <property type="entry name" value="HYDROLASE FAMILY 28 PROTEIN, PUTATIVE, EXPRESSED-RELATED"/>
    <property type="match status" value="1"/>
</dbReference>
<evidence type="ECO:0000313" key="8">
    <source>
        <dbReference type="Proteomes" id="UP000594263"/>
    </source>
</evidence>
<evidence type="ECO:0000313" key="7">
    <source>
        <dbReference type="EnsemblPlants" id="Kaladp0045s0299.1.v1.1"/>
    </source>
</evidence>
<evidence type="ECO:0000256" key="1">
    <source>
        <dbReference type="ARBA" id="ARBA00008834"/>
    </source>
</evidence>
<keyword evidence="8" id="KW-1185">Reference proteome</keyword>
<evidence type="ECO:0000259" key="6">
    <source>
        <dbReference type="Pfam" id="PF12708"/>
    </source>
</evidence>
<sequence>MKRLSCQVALLLLLAFSPAARHSASRSNDLCQGNSSLKPRPHSVSIVDFGAVGDGKTLNTVAFQNAIFYLKSFADKGGAQLYVPAGRWLTKGFSLTSNLTLFIERGATIIAAQDYARWEVDDSFPSYGRGNDVPNGKYRSLISAQNLSDVVITGDNGTIDGQGIFWWEHYKSGSVDYSRPHLIELVDTQDVIISNLTFVNSPGWSIHLVYCSKVVVRNITVFAPPDSPDTNGIVPDSSQDLCVKESNISVGHDAIALRSGWDEYGYGKPSTNVHITSVHLRSNSGAGLAFGSQMSGGISNVFVDSISIENSLTGVAFRVSEGRDGYVEDVLISDAELKNVYTAFSATTGQAGTNSAADRFGPSELPALTRITLKNIVGSNISFAGNFSGTYESPFTSICLSNISLSITSEAKEPWICSNVSGFSDNVYPEPCPDLQTPLLNSTSSCFALSSRHPTSLVAVL</sequence>
<dbReference type="PANTHER" id="PTHR31339">
    <property type="entry name" value="PECTIN LYASE-RELATED"/>
    <property type="match status" value="1"/>
</dbReference>
<dbReference type="InterPro" id="IPR024535">
    <property type="entry name" value="RHGA/B-epi-like_pectate_lyase"/>
</dbReference>
<dbReference type="AlphaFoldDB" id="A0A7N0TUP0"/>
<dbReference type="Proteomes" id="UP000594263">
    <property type="component" value="Unplaced"/>
</dbReference>
<dbReference type="InterPro" id="IPR012334">
    <property type="entry name" value="Pectin_lyas_fold"/>
</dbReference>
<dbReference type="InterPro" id="IPR011050">
    <property type="entry name" value="Pectin_lyase_fold/virulence"/>
</dbReference>
<keyword evidence="5" id="KW-0732">Signal</keyword>
<keyword evidence="2 4" id="KW-0378">Hydrolase</keyword>
<evidence type="ECO:0000256" key="5">
    <source>
        <dbReference type="SAM" id="SignalP"/>
    </source>
</evidence>
<reference evidence="7" key="1">
    <citation type="submission" date="2021-01" db="UniProtKB">
        <authorList>
            <consortium name="EnsemblPlants"/>
        </authorList>
    </citation>
    <scope>IDENTIFICATION</scope>
</reference>
<dbReference type="Gene3D" id="2.160.20.10">
    <property type="entry name" value="Single-stranded right-handed beta-helix, Pectin lyase-like"/>
    <property type="match status" value="1"/>
</dbReference>
<accession>A0A7N0TUP0</accession>
<feature type="domain" description="Rhamnogalacturonase A/B/Epimerase-like pectate lyase" evidence="6">
    <location>
        <begin position="44"/>
        <end position="120"/>
    </location>
</feature>
<dbReference type="GO" id="GO:0004650">
    <property type="term" value="F:polygalacturonase activity"/>
    <property type="evidence" value="ECO:0007669"/>
    <property type="project" value="InterPro"/>
</dbReference>
<dbReference type="GO" id="GO:0005975">
    <property type="term" value="P:carbohydrate metabolic process"/>
    <property type="evidence" value="ECO:0007669"/>
    <property type="project" value="InterPro"/>
</dbReference>
<dbReference type="InterPro" id="IPR051801">
    <property type="entry name" value="GH28_Enzymes"/>
</dbReference>